<evidence type="ECO:0000256" key="2">
    <source>
        <dbReference type="SAM" id="Phobius"/>
    </source>
</evidence>
<reference evidence="3 4" key="1">
    <citation type="submission" date="2023-05" db="EMBL/GenBank/DDBJ databases">
        <title>Siderophore-mediated competition between Bacillus subtilis and Pseudomonas marginalis.</title>
        <authorList>
            <person name="Lyng M."/>
            <person name="Joergensen J.P.B."/>
            <person name="Schostag M.D."/>
            <person name="Jarmusch S.A."/>
            <person name="Aguilar D.K.C."/>
            <person name="Andrade C.N.L."/>
            <person name="Kovacs A.T."/>
        </authorList>
    </citation>
    <scope>NUCLEOTIDE SEQUENCE [LARGE SCALE GENOMIC DNA]</scope>
    <source>
        <strain evidence="3 4">P8_72</strain>
    </source>
</reference>
<feature type="transmembrane region" description="Helical" evidence="2">
    <location>
        <begin position="64"/>
        <end position="81"/>
    </location>
</feature>
<comment type="caution">
    <text evidence="3">The sequence shown here is derived from an EMBL/GenBank/DDBJ whole genome shotgun (WGS) entry which is preliminary data.</text>
</comment>
<evidence type="ECO:0000313" key="4">
    <source>
        <dbReference type="Proteomes" id="UP001287024"/>
    </source>
</evidence>
<keyword evidence="2" id="KW-0812">Transmembrane</keyword>
<protein>
    <submittedName>
        <fullName evidence="3">Uncharacterized protein</fullName>
    </submittedName>
</protein>
<feature type="transmembrane region" description="Helical" evidence="2">
    <location>
        <begin position="39"/>
        <end position="58"/>
    </location>
</feature>
<organism evidence="3 4">
    <name type="scientific">Pseudomonas zeae</name>
    <dbReference type="NCBI Taxonomy" id="2745510"/>
    <lineage>
        <taxon>Bacteria</taxon>
        <taxon>Pseudomonadati</taxon>
        <taxon>Pseudomonadota</taxon>
        <taxon>Gammaproteobacteria</taxon>
        <taxon>Pseudomonadales</taxon>
        <taxon>Pseudomonadaceae</taxon>
        <taxon>Pseudomonas</taxon>
    </lineage>
</organism>
<feature type="transmembrane region" description="Helical" evidence="2">
    <location>
        <begin position="93"/>
        <end position="110"/>
    </location>
</feature>
<evidence type="ECO:0000313" key="3">
    <source>
        <dbReference type="EMBL" id="MDX9677266.1"/>
    </source>
</evidence>
<dbReference type="RefSeq" id="WP_320336610.1">
    <property type="nucleotide sequence ID" value="NZ_JASFAG010000002.1"/>
</dbReference>
<evidence type="ECO:0000256" key="1">
    <source>
        <dbReference type="SAM" id="MobiDB-lite"/>
    </source>
</evidence>
<feature type="region of interest" description="Disordered" evidence="1">
    <location>
        <begin position="1"/>
        <end position="22"/>
    </location>
</feature>
<gene>
    <name evidence="3" type="ORF">QMK45_15210</name>
</gene>
<keyword evidence="2" id="KW-0472">Membrane</keyword>
<dbReference type="EMBL" id="JASFAG010000002">
    <property type="protein sequence ID" value="MDX9677266.1"/>
    <property type="molecule type" value="Genomic_DNA"/>
</dbReference>
<proteinExistence type="predicted"/>
<sequence>MSLRVRAPAPPSELESGALPEPPDGWATRLAKLMPAEALGLYGAAAALVPGVTAELTVGSRIKVLWGVAIVCLLFSAAIRWQATTQNGKPQIMAIAISSISFLIWLMALGPPNSPIQLSSGFAFVGPLIAVLWATIVSYFYRGD</sequence>
<feature type="transmembrane region" description="Helical" evidence="2">
    <location>
        <begin position="122"/>
        <end position="141"/>
    </location>
</feature>
<keyword evidence="2" id="KW-1133">Transmembrane helix</keyword>
<accession>A0ABU5BKQ7</accession>
<name>A0ABU5BKQ7_9PSED</name>
<dbReference type="Proteomes" id="UP001287024">
    <property type="component" value="Unassembled WGS sequence"/>
</dbReference>
<keyword evidence="4" id="KW-1185">Reference proteome</keyword>